<dbReference type="PROSITE" id="PS50050">
    <property type="entry name" value="TNFR_NGFR_2"/>
    <property type="match status" value="1"/>
</dbReference>
<dbReference type="InterPro" id="IPR005127">
    <property type="entry name" value="Giardia_VSP"/>
</dbReference>
<sequence length="1260" mass="139310">MKDFLQTNFYLALLILFLLISKAASDDCSPHCLSCVDEDYCYECESGYYVDEDDYPVICTPCHKTCKECSSFEDNYCTDCYDGFYLKKNGYYGSCERCPTDNCKTCSQSGEHECSDCLSGFVLSENQCKKCHSSCLECSGTEDYQCTKCPNGFIDQIQDETKHYCISCDPNCITCENSEKCSQCKEGYFKNGNGKCIKCHSSCQNCNGETSSDCTQCKEGFFLSGKECTECDTKCKACEGTKDNCTKCREGQYIDHSNSCSNCAENCKACNSPTDCTTCIDGFLLDRNGICVTCGADLHCKKCRFVSSYSSNKECLECADDSYVSHMYQDNTVVCSACPDTCLTCYDKDFCTSCISQYFLYKDKCEKCADGCLSCKDTSTFCTSCLPGFRMNENTCVKCPDGCLECESDTVCSSCSNGFYLNNKLCTKCDVSCRTCNDGTNKCTECAAGYVFDDTDHCIKCPPNCTLCDKNGCYDCDPEFYPLEDGTCAPCSDVCFECTGPTENDCYECDPGFYFDRKLRQCIECDPACKTCDGPRDSNCVDCAVGYWHTTKFDYETYEDIPICGPCEFACAECTDDEICTVCNDGFRLYDGISSPDCEACQKGCKRCDEAKNKCTECLDTFYVSSRNEKYVNCSSCPSNCRKCSKDDSGNLICNECLEGFYKEDNKCVKCNSPCATCTSATHCTSCVAGHLYDGAGSCDVECSPDCQTCERTQSTCLTCHSGYYIINNTCVKCPLEGCKKCIIGEHAATCRECLDGYYKDEFFESCYECNKACATCTEGSNKYCLSCSVGYYVSSTSGNYLTCSPCSNVDPNCLECNNNECDESGANCNFVCSKCAESYSYVNGKCAIICHESCKECDGSTEKDCLSCNEGYYFDKQESGRYCKKCGLPDCQVCGIQNGAVICMSCIEGFELNKDTNQCTLKSQICDGSERCDLTEDKIRDIPTVRIRRSEFNNIKSDEEGGAISLTNHAIQVIEAKFTHCETTKGGGCIYYRADKVVEEPTVFDNLVITDCKATYGGAIYAFSDKEENLININSCTFERCEAASKPTDSSNGLFGGAAVYLQVKNGVISNCIFIKNKGNNVKVDSSFDSSSKLLGKSSSSSFVSIKSCHFEAEKHSSLYFIDSDNDDIPLELKDCTFAGNLPNGVYHIDGISGKKKNLKTKLRIEDCKFSSNSKSAINANVLELLSNSFDNNNSQNFNLMKSEERSNYHEDKLRLINVMFVSLSAFIVIIVIIISIGRTKISQEKTDDNENVVNQKEL</sequence>
<feature type="disulfide bond" evidence="1">
    <location>
        <begin position="217"/>
        <end position="235"/>
    </location>
</feature>
<organism evidence="5 6">
    <name type="scientific">Tritrichomonas musculus</name>
    <dbReference type="NCBI Taxonomy" id="1915356"/>
    <lineage>
        <taxon>Eukaryota</taxon>
        <taxon>Metamonada</taxon>
        <taxon>Parabasalia</taxon>
        <taxon>Tritrichomonadida</taxon>
        <taxon>Tritrichomonadidae</taxon>
        <taxon>Tritrichomonas</taxon>
    </lineage>
</organism>
<dbReference type="SMART" id="SM00181">
    <property type="entry name" value="EGF"/>
    <property type="match status" value="20"/>
</dbReference>
<keyword evidence="2" id="KW-1133">Transmembrane helix</keyword>
<dbReference type="SUPFAM" id="SSF51126">
    <property type="entry name" value="Pectin lyase-like"/>
    <property type="match status" value="1"/>
</dbReference>
<comment type="caution">
    <text evidence="1">Lacks conserved residue(s) required for the propagation of feature annotation.</text>
</comment>
<feature type="repeat" description="TNFR-Cys" evidence="1">
    <location>
        <begin position="183"/>
        <end position="235"/>
    </location>
</feature>
<dbReference type="PANTHER" id="PTHR23275">
    <property type="entry name" value="CABRIOLET.-RELATED"/>
    <property type="match status" value="1"/>
</dbReference>
<accession>A0ABR2H2K2</accession>
<comment type="caution">
    <text evidence="5">The sequence shown here is derived from an EMBL/GenBank/DDBJ whole genome shotgun (WGS) entry which is preliminary data.</text>
</comment>
<evidence type="ECO:0000256" key="1">
    <source>
        <dbReference type="PROSITE-ProRule" id="PRU00206"/>
    </source>
</evidence>
<evidence type="ECO:0000259" key="4">
    <source>
        <dbReference type="PROSITE" id="PS50050"/>
    </source>
</evidence>
<keyword evidence="6" id="KW-1185">Reference proteome</keyword>
<dbReference type="EMBL" id="JAPFFF010000048">
    <property type="protein sequence ID" value="KAK8840136.1"/>
    <property type="molecule type" value="Genomic_DNA"/>
</dbReference>
<feature type="chain" id="PRO_5046302209" description="TNFR-Cys domain-containing protein" evidence="3">
    <location>
        <begin position="26"/>
        <end position="1260"/>
    </location>
</feature>
<keyword evidence="2" id="KW-0472">Membrane</keyword>
<keyword evidence="2" id="KW-0812">Transmembrane</keyword>
<dbReference type="CDD" id="cd00064">
    <property type="entry name" value="FU"/>
    <property type="match status" value="1"/>
</dbReference>
<evidence type="ECO:0000256" key="3">
    <source>
        <dbReference type="SAM" id="SignalP"/>
    </source>
</evidence>
<keyword evidence="1" id="KW-1015">Disulfide bond</keyword>
<protein>
    <recommendedName>
        <fullName evidence="4">TNFR-Cys domain-containing protein</fullName>
    </recommendedName>
</protein>
<keyword evidence="3" id="KW-0732">Signal</keyword>
<dbReference type="InterPro" id="IPR001368">
    <property type="entry name" value="TNFR/NGFR_Cys_rich_reg"/>
</dbReference>
<dbReference type="Gene3D" id="2.10.220.10">
    <property type="entry name" value="Hormone Receptor, Insulin-like Growth Factor Receptor 1, Chain A, domain 2"/>
    <property type="match status" value="6"/>
</dbReference>
<dbReference type="InterPro" id="IPR000742">
    <property type="entry name" value="EGF"/>
</dbReference>
<dbReference type="SUPFAM" id="SSF57184">
    <property type="entry name" value="Growth factor receptor domain"/>
    <property type="match status" value="7"/>
</dbReference>
<feature type="domain" description="TNFR-Cys" evidence="4">
    <location>
        <begin position="183"/>
        <end position="235"/>
    </location>
</feature>
<feature type="signal peptide" evidence="3">
    <location>
        <begin position="1"/>
        <end position="25"/>
    </location>
</feature>
<dbReference type="InterPro" id="IPR052798">
    <property type="entry name" value="Giardia_VSA"/>
</dbReference>
<evidence type="ECO:0000313" key="6">
    <source>
        <dbReference type="Proteomes" id="UP001470230"/>
    </source>
</evidence>
<gene>
    <name evidence="5" type="ORF">M9Y10_031075</name>
</gene>
<dbReference type="Pfam" id="PF03302">
    <property type="entry name" value="VSP"/>
    <property type="match status" value="3"/>
</dbReference>
<dbReference type="Proteomes" id="UP001470230">
    <property type="component" value="Unassembled WGS sequence"/>
</dbReference>
<dbReference type="InterPro" id="IPR011050">
    <property type="entry name" value="Pectin_lyase_fold/virulence"/>
</dbReference>
<evidence type="ECO:0000256" key="2">
    <source>
        <dbReference type="SAM" id="Phobius"/>
    </source>
</evidence>
<evidence type="ECO:0000313" key="5">
    <source>
        <dbReference type="EMBL" id="KAK8840136.1"/>
    </source>
</evidence>
<dbReference type="SMART" id="SM00261">
    <property type="entry name" value="FU"/>
    <property type="match status" value="13"/>
</dbReference>
<reference evidence="5 6" key="1">
    <citation type="submission" date="2024-04" db="EMBL/GenBank/DDBJ databases">
        <title>Tritrichomonas musculus Genome.</title>
        <authorList>
            <person name="Alves-Ferreira E."/>
            <person name="Grigg M."/>
            <person name="Lorenzi H."/>
            <person name="Galac M."/>
        </authorList>
    </citation>
    <scope>NUCLEOTIDE SEQUENCE [LARGE SCALE GENOMIC DNA]</scope>
    <source>
        <strain evidence="5 6">EAF2021</strain>
    </source>
</reference>
<name>A0ABR2H2K2_9EUKA</name>
<proteinExistence type="predicted"/>
<dbReference type="InterPro" id="IPR006212">
    <property type="entry name" value="Furin_repeat"/>
</dbReference>
<dbReference type="PANTHER" id="PTHR23275:SF100">
    <property type="entry name" value="EGF-LIKE DOMAIN-CONTAINING PROTEIN"/>
    <property type="match status" value="1"/>
</dbReference>
<dbReference type="InterPro" id="IPR009030">
    <property type="entry name" value="Growth_fac_rcpt_cys_sf"/>
</dbReference>
<feature type="transmembrane region" description="Helical" evidence="2">
    <location>
        <begin position="1217"/>
        <end position="1238"/>
    </location>
</feature>